<feature type="transmembrane region" description="Helical" evidence="1">
    <location>
        <begin position="152"/>
        <end position="173"/>
    </location>
</feature>
<dbReference type="EMBL" id="BRXS01000003">
    <property type="protein sequence ID" value="GLC25763.1"/>
    <property type="molecule type" value="Genomic_DNA"/>
</dbReference>
<dbReference type="RefSeq" id="WP_284350223.1">
    <property type="nucleotide sequence ID" value="NZ_BRXS01000003.1"/>
</dbReference>
<dbReference type="Proteomes" id="UP001161325">
    <property type="component" value="Unassembled WGS sequence"/>
</dbReference>
<feature type="transmembrane region" description="Helical" evidence="1">
    <location>
        <begin position="12"/>
        <end position="34"/>
    </location>
</feature>
<keyword evidence="1" id="KW-0472">Membrane</keyword>
<protein>
    <recommendedName>
        <fullName evidence="4">PepSY-associated TM helix</fullName>
    </recommendedName>
</protein>
<keyword evidence="1" id="KW-0812">Transmembrane</keyword>
<keyword evidence="3" id="KW-1185">Reference proteome</keyword>
<evidence type="ECO:0000256" key="1">
    <source>
        <dbReference type="SAM" id="Phobius"/>
    </source>
</evidence>
<dbReference type="Pfam" id="PF03929">
    <property type="entry name" value="PepSY_TM"/>
    <property type="match status" value="1"/>
</dbReference>
<organism evidence="2 3">
    <name type="scientific">Roseisolibacter agri</name>
    <dbReference type="NCBI Taxonomy" id="2014610"/>
    <lineage>
        <taxon>Bacteria</taxon>
        <taxon>Pseudomonadati</taxon>
        <taxon>Gemmatimonadota</taxon>
        <taxon>Gemmatimonadia</taxon>
        <taxon>Gemmatimonadales</taxon>
        <taxon>Gemmatimonadaceae</taxon>
        <taxon>Roseisolibacter</taxon>
    </lineage>
</organism>
<dbReference type="AlphaFoldDB" id="A0AA37QHA4"/>
<keyword evidence="1" id="KW-1133">Transmembrane helix</keyword>
<evidence type="ECO:0000313" key="3">
    <source>
        <dbReference type="Proteomes" id="UP001161325"/>
    </source>
</evidence>
<name>A0AA37QHA4_9BACT</name>
<accession>A0AA37QHA4</accession>
<evidence type="ECO:0008006" key="4">
    <source>
        <dbReference type="Google" id="ProtNLM"/>
    </source>
</evidence>
<gene>
    <name evidence="2" type="ORF">rosag_22760</name>
</gene>
<dbReference type="PANTHER" id="PTHR34219">
    <property type="entry name" value="IRON-REGULATED INNER MEMBRANE PROTEIN-RELATED"/>
    <property type="match status" value="1"/>
</dbReference>
<dbReference type="InterPro" id="IPR005625">
    <property type="entry name" value="PepSY-ass_TM"/>
</dbReference>
<proteinExistence type="predicted"/>
<reference evidence="2" key="1">
    <citation type="submission" date="2022-08" db="EMBL/GenBank/DDBJ databases">
        <title>Draft genome sequencing of Roseisolibacter agri AW1220.</title>
        <authorList>
            <person name="Tobiishi Y."/>
            <person name="Tonouchi A."/>
        </authorList>
    </citation>
    <scope>NUCLEOTIDE SEQUENCE</scope>
    <source>
        <strain evidence="2">AW1220</strain>
    </source>
</reference>
<evidence type="ECO:0000313" key="2">
    <source>
        <dbReference type="EMBL" id="GLC25763.1"/>
    </source>
</evidence>
<comment type="caution">
    <text evidence="2">The sequence shown here is derived from an EMBL/GenBank/DDBJ whole genome shotgun (WGS) entry which is preliminary data.</text>
</comment>
<sequence length="186" mass="20439">MARSVAAWRRWHRWIGFPAAIFLLWVAATGFLVAGTEFFGEEEALRERTRDLVSPVTVQSPASAWADPLARAVAAVGARSAGAPIDRVELQFKGDQPTVTLYTGRPTGGEDRKFVVDARTGSIVSETAYADKPLLYRLHSGEAFGDGGLVMAMGWALALLALTVSGLVIWWRIRRHDATGLRRVFW</sequence>